<organism evidence="2 3">
    <name type="scientific">Brevundimonas faecalis</name>
    <dbReference type="NCBI Taxonomy" id="947378"/>
    <lineage>
        <taxon>Bacteria</taxon>
        <taxon>Pseudomonadati</taxon>
        <taxon>Pseudomonadota</taxon>
        <taxon>Alphaproteobacteria</taxon>
        <taxon>Caulobacterales</taxon>
        <taxon>Caulobacteraceae</taxon>
        <taxon>Brevundimonas</taxon>
    </lineage>
</organism>
<name>A0ABV2R8G8_9CAUL</name>
<dbReference type="EMBL" id="JBEPTF010000001">
    <property type="protein sequence ID" value="MET4682867.1"/>
    <property type="molecule type" value="Genomic_DNA"/>
</dbReference>
<protein>
    <submittedName>
        <fullName evidence="2">Uncharacterized protein</fullName>
    </submittedName>
</protein>
<keyword evidence="3" id="KW-1185">Reference proteome</keyword>
<keyword evidence="1" id="KW-0732">Signal</keyword>
<evidence type="ECO:0000313" key="2">
    <source>
        <dbReference type="EMBL" id="MET4682867.1"/>
    </source>
</evidence>
<dbReference type="Proteomes" id="UP001549313">
    <property type="component" value="Unassembled WGS sequence"/>
</dbReference>
<evidence type="ECO:0000313" key="3">
    <source>
        <dbReference type="Proteomes" id="UP001549313"/>
    </source>
</evidence>
<reference evidence="2 3" key="1">
    <citation type="submission" date="2024-06" db="EMBL/GenBank/DDBJ databases">
        <title>Sorghum-associated microbial communities from plants grown in Nebraska, USA.</title>
        <authorList>
            <person name="Schachtman D."/>
        </authorList>
    </citation>
    <scope>NUCLEOTIDE SEQUENCE [LARGE SCALE GENOMIC DNA]</scope>
    <source>
        <strain evidence="2 3">2814</strain>
    </source>
</reference>
<sequence>MIIAALSAALLVQSPAEATTEAFLQRLQADLVDMFALAGACEAVFPDAAQSLNAAFADGSDPELVAAYEGGLAAAQESPPTEEACHAALDALRADMLRLQAELDAEAGAEVGVQTATAPLVAADPS</sequence>
<dbReference type="RefSeq" id="WP_354087807.1">
    <property type="nucleotide sequence ID" value="NZ_JBEPTF010000001.1"/>
</dbReference>
<accession>A0ABV2R8G8</accession>
<evidence type="ECO:0000256" key="1">
    <source>
        <dbReference type="SAM" id="SignalP"/>
    </source>
</evidence>
<gene>
    <name evidence="2" type="ORF">ABIE19_000776</name>
</gene>
<proteinExistence type="predicted"/>
<comment type="caution">
    <text evidence="2">The sequence shown here is derived from an EMBL/GenBank/DDBJ whole genome shotgun (WGS) entry which is preliminary data.</text>
</comment>
<feature type="signal peptide" evidence="1">
    <location>
        <begin position="1"/>
        <end position="18"/>
    </location>
</feature>
<feature type="chain" id="PRO_5047418782" evidence="1">
    <location>
        <begin position="19"/>
        <end position="126"/>
    </location>
</feature>